<dbReference type="PRINTS" id="PR00080">
    <property type="entry name" value="SDRFAMILY"/>
</dbReference>
<dbReference type="PANTHER" id="PTHR44196:SF1">
    <property type="entry name" value="DEHYDROGENASE_REDUCTASE SDR FAMILY MEMBER 7B"/>
    <property type="match status" value="1"/>
</dbReference>
<dbReference type="AlphaFoldDB" id="E4RRC3"/>
<dbReference type="SMART" id="SM00822">
    <property type="entry name" value="PKS_KR"/>
    <property type="match status" value="1"/>
</dbReference>
<dbReference type="NCBIfam" id="NF004825">
    <property type="entry name" value="PRK06181.1"/>
    <property type="match status" value="1"/>
</dbReference>
<evidence type="ECO:0000256" key="1">
    <source>
        <dbReference type="ARBA" id="ARBA00006484"/>
    </source>
</evidence>
<evidence type="ECO:0000313" key="6">
    <source>
        <dbReference type="Proteomes" id="UP000007435"/>
    </source>
</evidence>
<reference key="1">
    <citation type="submission" date="2010-11" db="EMBL/GenBank/DDBJ databases">
        <title>The complete genome of Leadbetterella byssophila DSM 17132.</title>
        <authorList>
            <consortium name="US DOE Joint Genome Institute (JGI-PGF)"/>
            <person name="Lucas S."/>
            <person name="Copeland A."/>
            <person name="Lapidus A."/>
            <person name="Glavina del Rio T."/>
            <person name="Dalin E."/>
            <person name="Tice H."/>
            <person name="Bruce D."/>
            <person name="Goodwin L."/>
            <person name="Pitluck S."/>
            <person name="Kyrpides N."/>
            <person name="Mavromatis K."/>
            <person name="Ivanova N."/>
            <person name="Teshima H."/>
            <person name="Brettin T."/>
            <person name="Detter J.C."/>
            <person name="Han C."/>
            <person name="Tapia R."/>
            <person name="Land M."/>
            <person name="Hauser L."/>
            <person name="Markowitz V."/>
            <person name="Cheng J.-F."/>
            <person name="Hugenholtz P."/>
            <person name="Woyke T."/>
            <person name="Wu D."/>
            <person name="Tindall B."/>
            <person name="Pomrenke H.G."/>
            <person name="Brambilla E."/>
            <person name="Klenk H.-P."/>
            <person name="Eisen J.A."/>
        </authorList>
    </citation>
    <scope>NUCLEOTIDE SEQUENCE [LARGE SCALE GENOMIC DNA]</scope>
    <source>
        <strain>DSM 17132</strain>
    </source>
</reference>
<dbReference type="SUPFAM" id="SSF51735">
    <property type="entry name" value="NAD(P)-binding Rossmann-fold domains"/>
    <property type="match status" value="1"/>
</dbReference>
<name>E4RRC3_LEAB4</name>
<dbReference type="PANTHER" id="PTHR44196">
    <property type="entry name" value="DEHYDROGENASE/REDUCTASE SDR FAMILY MEMBER 7B"/>
    <property type="match status" value="1"/>
</dbReference>
<dbReference type="PROSITE" id="PS00061">
    <property type="entry name" value="ADH_SHORT"/>
    <property type="match status" value="1"/>
</dbReference>
<keyword evidence="2" id="KW-0560">Oxidoreductase</keyword>
<feature type="domain" description="Ketoreductase" evidence="4">
    <location>
        <begin position="26"/>
        <end position="204"/>
    </location>
</feature>
<organism evidence="5 6">
    <name type="scientific">Leadbetterella byssophila (strain DSM 17132 / JCM 16389 / KACC 11308 / NBRC 106382 / 4M15)</name>
    <dbReference type="NCBI Taxonomy" id="649349"/>
    <lineage>
        <taxon>Bacteria</taxon>
        <taxon>Pseudomonadati</taxon>
        <taxon>Bacteroidota</taxon>
        <taxon>Cytophagia</taxon>
        <taxon>Cytophagales</taxon>
        <taxon>Leadbetterellaceae</taxon>
        <taxon>Leadbetterella</taxon>
    </lineage>
</organism>
<dbReference type="GO" id="GO:0016020">
    <property type="term" value="C:membrane"/>
    <property type="evidence" value="ECO:0007669"/>
    <property type="project" value="TreeGrafter"/>
</dbReference>
<dbReference type="CDD" id="cd05332">
    <property type="entry name" value="11beta-HSD1_like_SDR_c"/>
    <property type="match status" value="1"/>
</dbReference>
<reference evidence="5 6" key="2">
    <citation type="journal article" date="2011" name="Stand. Genomic Sci.">
        <title>Complete genome sequence of Leadbetterella byssophila type strain (4M15).</title>
        <authorList>
            <person name="Abt B."/>
            <person name="Teshima H."/>
            <person name="Lucas S."/>
            <person name="Lapidus A."/>
            <person name="Del Rio T.G."/>
            <person name="Nolan M."/>
            <person name="Tice H."/>
            <person name="Cheng J.F."/>
            <person name="Pitluck S."/>
            <person name="Liolios K."/>
            <person name="Pagani I."/>
            <person name="Ivanova N."/>
            <person name="Mavromatis K."/>
            <person name="Pati A."/>
            <person name="Tapia R."/>
            <person name="Han C."/>
            <person name="Goodwin L."/>
            <person name="Chen A."/>
            <person name="Palaniappan K."/>
            <person name="Land M."/>
            <person name="Hauser L."/>
            <person name="Chang Y.J."/>
            <person name="Jeffries C.D."/>
            <person name="Rohde M."/>
            <person name="Goker M."/>
            <person name="Tindall B.J."/>
            <person name="Detter J.C."/>
            <person name="Woyke T."/>
            <person name="Bristow J."/>
            <person name="Eisen J.A."/>
            <person name="Markowitz V."/>
            <person name="Hugenholtz P."/>
            <person name="Klenk H.P."/>
            <person name="Kyrpides N.C."/>
        </authorList>
    </citation>
    <scope>NUCLEOTIDE SEQUENCE [LARGE SCALE GENOMIC DNA]</scope>
    <source>
        <strain evidence="6">DSM 17132 / JCM 16389 / KACC 11308 / NBRC 106382 / 4M15</strain>
    </source>
</reference>
<gene>
    <name evidence="5" type="ordered locus">Lbys_2794</name>
</gene>
<dbReference type="PRINTS" id="PR00081">
    <property type="entry name" value="GDHRDH"/>
</dbReference>
<protein>
    <submittedName>
        <fullName evidence="5">Short-chain dehydrogenase/reductase SDR</fullName>
    </submittedName>
</protein>
<dbReference type="InterPro" id="IPR002347">
    <property type="entry name" value="SDR_fam"/>
</dbReference>
<dbReference type="KEGG" id="lby:Lbys_2794"/>
<accession>E4RRC3</accession>
<keyword evidence="6" id="KW-1185">Reference proteome</keyword>
<evidence type="ECO:0000313" key="5">
    <source>
        <dbReference type="EMBL" id="ADQ18456.1"/>
    </source>
</evidence>
<proteinExistence type="inferred from homology"/>
<evidence type="ECO:0000256" key="3">
    <source>
        <dbReference type="RuleBase" id="RU000363"/>
    </source>
</evidence>
<dbReference type="Gene3D" id="3.40.50.720">
    <property type="entry name" value="NAD(P)-binding Rossmann-like Domain"/>
    <property type="match status" value="1"/>
</dbReference>
<dbReference type="Proteomes" id="UP000007435">
    <property type="component" value="Chromosome"/>
</dbReference>
<evidence type="ECO:0000259" key="4">
    <source>
        <dbReference type="SMART" id="SM00822"/>
    </source>
</evidence>
<dbReference type="InterPro" id="IPR057326">
    <property type="entry name" value="KR_dom"/>
</dbReference>
<dbReference type="STRING" id="649349.Lbys_2794"/>
<dbReference type="Pfam" id="PF00106">
    <property type="entry name" value="adh_short"/>
    <property type="match status" value="1"/>
</dbReference>
<comment type="similarity">
    <text evidence="1 3">Belongs to the short-chain dehydrogenases/reductases (SDR) family.</text>
</comment>
<sequence>MPRRHKSFLFYLCVPLPLDMTKLKDSVFWITGASSGIGEATAIAAAQKGAKLVLSARRRDELERVKSLLGNTEVLVLPLDMEKLDEIQPAVDQVMAHFGRIDLLFNNAGISQRSSVMDTKFEVFERIMHLNYLSVVALTKAVLPIMVKQNSGHLLVTSSLSGKLGSPMRAGYCGSKHALHGFFDALRAEVYNHHIQVLMVCPGYIKTNISINAMSADGSKHGKMDENQNHGISPEECANRIINAIENNKQEIYIGKKEVMGVYLKRFFPALLNKIVRNQAPK</sequence>
<dbReference type="HOGENOM" id="CLU_010194_2_1_10"/>
<dbReference type="InterPro" id="IPR020904">
    <property type="entry name" value="Sc_DH/Rdtase_CS"/>
</dbReference>
<dbReference type="eggNOG" id="COG4221">
    <property type="taxonomic scope" value="Bacteria"/>
</dbReference>
<dbReference type="EMBL" id="CP002305">
    <property type="protein sequence ID" value="ADQ18456.1"/>
    <property type="molecule type" value="Genomic_DNA"/>
</dbReference>
<dbReference type="GO" id="GO:0016491">
    <property type="term" value="F:oxidoreductase activity"/>
    <property type="evidence" value="ECO:0007669"/>
    <property type="project" value="UniProtKB-KW"/>
</dbReference>
<evidence type="ECO:0000256" key="2">
    <source>
        <dbReference type="ARBA" id="ARBA00023002"/>
    </source>
</evidence>
<dbReference type="InterPro" id="IPR036291">
    <property type="entry name" value="NAD(P)-bd_dom_sf"/>
</dbReference>